<reference evidence="8" key="1">
    <citation type="submission" date="2019-11" db="EMBL/GenBank/DDBJ databases">
        <authorList>
            <person name="Li J."/>
        </authorList>
    </citation>
    <scope>NUCLEOTIDE SEQUENCE</scope>
    <source>
        <strain evidence="8">B6B</strain>
    </source>
</reference>
<dbReference type="RefSeq" id="WP_153736978.1">
    <property type="nucleotide sequence ID" value="NZ_WJNG01000008.1"/>
</dbReference>
<accession>A0A6A8DD99</accession>
<dbReference type="AlphaFoldDB" id="A0A6A8DD99"/>
<evidence type="ECO:0000313" key="9">
    <source>
        <dbReference type="Proteomes" id="UP000799092"/>
    </source>
</evidence>
<feature type="transmembrane region" description="Helical" evidence="7">
    <location>
        <begin position="340"/>
        <end position="358"/>
    </location>
</feature>
<feature type="transmembrane region" description="Helical" evidence="7">
    <location>
        <begin position="288"/>
        <end position="306"/>
    </location>
</feature>
<dbReference type="GO" id="GO:0008643">
    <property type="term" value="P:carbohydrate transport"/>
    <property type="evidence" value="ECO:0007669"/>
    <property type="project" value="InterPro"/>
</dbReference>
<keyword evidence="3" id="KW-1003">Cell membrane</keyword>
<feature type="transmembrane region" description="Helical" evidence="7">
    <location>
        <begin position="89"/>
        <end position="110"/>
    </location>
</feature>
<dbReference type="GO" id="GO:0005886">
    <property type="term" value="C:plasma membrane"/>
    <property type="evidence" value="ECO:0007669"/>
    <property type="project" value="UniProtKB-SubCell"/>
</dbReference>
<name>A0A6A8DD99_9BACI</name>
<keyword evidence="5 7" id="KW-1133">Transmembrane helix</keyword>
<evidence type="ECO:0000256" key="5">
    <source>
        <dbReference type="ARBA" id="ARBA00022989"/>
    </source>
</evidence>
<evidence type="ECO:0000256" key="7">
    <source>
        <dbReference type="SAM" id="Phobius"/>
    </source>
</evidence>
<organism evidence="8 9">
    <name type="scientific">Aquibacillus halophilus</name>
    <dbReference type="NCBI Taxonomy" id="930132"/>
    <lineage>
        <taxon>Bacteria</taxon>
        <taxon>Bacillati</taxon>
        <taxon>Bacillota</taxon>
        <taxon>Bacilli</taxon>
        <taxon>Bacillales</taxon>
        <taxon>Bacillaceae</taxon>
        <taxon>Aquibacillus</taxon>
    </lineage>
</organism>
<evidence type="ECO:0000256" key="3">
    <source>
        <dbReference type="ARBA" id="ARBA00022475"/>
    </source>
</evidence>
<feature type="transmembrane region" description="Helical" evidence="7">
    <location>
        <begin position="155"/>
        <end position="174"/>
    </location>
</feature>
<feature type="transmembrane region" description="Helical" evidence="7">
    <location>
        <begin position="266"/>
        <end position="282"/>
    </location>
</feature>
<dbReference type="SUPFAM" id="SSF103473">
    <property type="entry name" value="MFS general substrate transporter"/>
    <property type="match status" value="1"/>
</dbReference>
<proteinExistence type="predicted"/>
<dbReference type="Pfam" id="PF13347">
    <property type="entry name" value="MFS_2"/>
    <property type="match status" value="1"/>
</dbReference>
<dbReference type="OrthoDB" id="9764596at2"/>
<dbReference type="EMBL" id="WJNG01000008">
    <property type="protein sequence ID" value="MRH43220.1"/>
    <property type="molecule type" value="Genomic_DNA"/>
</dbReference>
<keyword evidence="4 7" id="KW-0812">Transmembrane</keyword>
<feature type="transmembrane region" description="Helical" evidence="7">
    <location>
        <begin position="403"/>
        <end position="421"/>
    </location>
</feature>
<dbReference type="Proteomes" id="UP000799092">
    <property type="component" value="Unassembled WGS sequence"/>
</dbReference>
<dbReference type="Gene3D" id="1.20.1250.20">
    <property type="entry name" value="MFS general substrate transporter like domains"/>
    <property type="match status" value="1"/>
</dbReference>
<keyword evidence="9" id="KW-1185">Reference proteome</keyword>
<dbReference type="GO" id="GO:0006814">
    <property type="term" value="P:sodium ion transport"/>
    <property type="evidence" value="ECO:0007669"/>
    <property type="project" value="InterPro"/>
</dbReference>
<dbReference type="GO" id="GO:0015293">
    <property type="term" value="F:symporter activity"/>
    <property type="evidence" value="ECO:0007669"/>
    <property type="project" value="InterPro"/>
</dbReference>
<feature type="transmembrane region" description="Helical" evidence="7">
    <location>
        <begin position="441"/>
        <end position="463"/>
    </location>
</feature>
<evidence type="ECO:0000256" key="1">
    <source>
        <dbReference type="ARBA" id="ARBA00004651"/>
    </source>
</evidence>
<evidence type="ECO:0000256" key="6">
    <source>
        <dbReference type="ARBA" id="ARBA00023136"/>
    </source>
</evidence>
<dbReference type="PANTHER" id="PTHR11328:SF24">
    <property type="entry name" value="MAJOR FACILITATOR SUPERFAMILY (MFS) PROFILE DOMAIN-CONTAINING PROTEIN"/>
    <property type="match status" value="1"/>
</dbReference>
<dbReference type="InterPro" id="IPR018043">
    <property type="entry name" value="Na/Gal_symport_CS"/>
</dbReference>
<comment type="subcellular location">
    <subcellularLocation>
        <location evidence="1">Cell membrane</location>
        <topology evidence="1">Multi-pass membrane protein</topology>
    </subcellularLocation>
</comment>
<dbReference type="InterPro" id="IPR036259">
    <property type="entry name" value="MFS_trans_sf"/>
</dbReference>
<feature type="transmembrane region" description="Helical" evidence="7">
    <location>
        <begin position="32"/>
        <end position="55"/>
    </location>
</feature>
<evidence type="ECO:0000313" key="8">
    <source>
        <dbReference type="EMBL" id="MRH43220.1"/>
    </source>
</evidence>
<feature type="transmembrane region" description="Helical" evidence="7">
    <location>
        <begin position="194"/>
        <end position="214"/>
    </location>
</feature>
<gene>
    <name evidence="8" type="ORF">GH741_11070</name>
</gene>
<keyword evidence="6 7" id="KW-0472">Membrane</keyword>
<protein>
    <submittedName>
        <fullName evidence="8">Glucuronide permease</fullName>
    </submittedName>
</protein>
<keyword evidence="2" id="KW-0813">Transport</keyword>
<dbReference type="PROSITE" id="PS00872">
    <property type="entry name" value="NA_GALACTOSIDE_SYMP"/>
    <property type="match status" value="1"/>
</dbReference>
<comment type="caution">
    <text evidence="8">The sequence shown here is derived from an EMBL/GenBank/DDBJ whole genome shotgun (WGS) entry which is preliminary data.</text>
</comment>
<evidence type="ECO:0000256" key="2">
    <source>
        <dbReference type="ARBA" id="ARBA00022448"/>
    </source>
</evidence>
<feature type="transmembrane region" description="Helical" evidence="7">
    <location>
        <begin position="116"/>
        <end position="134"/>
    </location>
</feature>
<dbReference type="InterPro" id="IPR039672">
    <property type="entry name" value="MFS_2"/>
</dbReference>
<dbReference type="PANTHER" id="PTHR11328">
    <property type="entry name" value="MAJOR FACILITATOR SUPERFAMILY DOMAIN-CONTAINING PROTEIN"/>
    <property type="match status" value="1"/>
</dbReference>
<feature type="transmembrane region" description="Helical" evidence="7">
    <location>
        <begin position="313"/>
        <end position="334"/>
    </location>
</feature>
<evidence type="ECO:0000256" key="4">
    <source>
        <dbReference type="ARBA" id="ARBA00022692"/>
    </source>
</evidence>
<sequence>METVNNATNEFKNRAKLWQIGFFALNNTATNLYMFIIGFVSYYATGVAGLTVVIVSTVLMAMRVFDGITDPLIGYIIDKTNSKIGKFRPYMIVGNIILAGSVLIMFNVTHRLPEEFQLLFFILIYGVHIIGYTCQTACTRAAQTVLTNDPKQRPLFSAFDASYNLVVFIGGQVLVASYLVPKYGGFNNGLFVELNTYAVILSAIFTVLAVIAIWSKDQTKFFGFAEKTVKTKFSDYWPVIKRNRPLQMLVIAASTDKFAFQILRQPAVPIMFFGILLGDYALSGTMSLVTVVPTLIITYVGIAFARKTGLKKVFVLGTWGALVFFALTLGYLLMIDTTTISFSNLTFTTILFFTLYTVGYSFSGFTGNAVIPMIADTSDFETHVTGRYVPGMISTIFSFIDKAVSSLAIAAVGFLLALIGFRDEFPQIDEPLTDSLFTMTLFLYFGIPILGWIISLIAMKFYVLDGEKMKQIQQEIAEVKQHYVEKDAIPSLSDEGDKKE</sequence>